<evidence type="ECO:0000259" key="3">
    <source>
        <dbReference type="PROSITE" id="PS50263"/>
    </source>
</evidence>
<evidence type="ECO:0000256" key="1">
    <source>
        <dbReference type="ARBA" id="ARBA00010613"/>
    </source>
</evidence>
<dbReference type="PANTHER" id="PTHR23088:SF27">
    <property type="entry name" value="DEAMINATED GLUTATHIONE AMIDASE"/>
    <property type="match status" value="1"/>
</dbReference>
<dbReference type="SUPFAM" id="SSF56317">
    <property type="entry name" value="Carbon-nitrogen hydrolase"/>
    <property type="match status" value="1"/>
</dbReference>
<dbReference type="GO" id="GO:0016811">
    <property type="term" value="F:hydrolase activity, acting on carbon-nitrogen (but not peptide) bonds, in linear amides"/>
    <property type="evidence" value="ECO:0007669"/>
    <property type="project" value="InterPro"/>
</dbReference>
<evidence type="ECO:0000256" key="2">
    <source>
        <dbReference type="ARBA" id="ARBA00022801"/>
    </source>
</evidence>
<organism evidence="4 5">
    <name type="scientific">Natronospirillum operosum</name>
    <dbReference type="NCBI Taxonomy" id="2759953"/>
    <lineage>
        <taxon>Bacteria</taxon>
        <taxon>Pseudomonadati</taxon>
        <taxon>Pseudomonadota</taxon>
        <taxon>Gammaproteobacteria</taxon>
        <taxon>Oceanospirillales</taxon>
        <taxon>Natronospirillaceae</taxon>
        <taxon>Natronospirillum</taxon>
    </lineage>
</organism>
<evidence type="ECO:0000313" key="4">
    <source>
        <dbReference type="EMBL" id="TGG96056.1"/>
    </source>
</evidence>
<name>A0A4Z0WJK5_9GAMM</name>
<dbReference type="PANTHER" id="PTHR23088">
    <property type="entry name" value="NITRILASE-RELATED"/>
    <property type="match status" value="1"/>
</dbReference>
<dbReference type="InterPro" id="IPR036526">
    <property type="entry name" value="C-N_Hydrolase_sf"/>
</dbReference>
<evidence type="ECO:0000313" key="5">
    <source>
        <dbReference type="Proteomes" id="UP000297475"/>
    </source>
</evidence>
<dbReference type="InterPro" id="IPR001110">
    <property type="entry name" value="UPF0012_CS"/>
</dbReference>
<dbReference type="InterPro" id="IPR045254">
    <property type="entry name" value="Nit1/2_C-N_Hydrolase"/>
</dbReference>
<dbReference type="PROSITE" id="PS50263">
    <property type="entry name" value="CN_HYDROLASE"/>
    <property type="match status" value="1"/>
</dbReference>
<accession>A0A4Z0WJK5</accession>
<comment type="similarity">
    <text evidence="1">Belongs to the carbon-nitrogen hydrolase superfamily. NIT1/NIT2 family.</text>
</comment>
<dbReference type="EMBL" id="SRMF01000001">
    <property type="protein sequence ID" value="TGG96056.1"/>
    <property type="molecule type" value="Genomic_DNA"/>
</dbReference>
<feature type="domain" description="CN hydrolase" evidence="3">
    <location>
        <begin position="14"/>
        <end position="271"/>
    </location>
</feature>
<reference evidence="4 5" key="1">
    <citation type="submission" date="2019-04" db="EMBL/GenBank/DDBJ databases">
        <title>Natronospirillum operosus gen. nov., sp. nov., a haloalkaliphilic satellite isolated from decaying biomass of laboratory culture of cyanobacterium Geitlerinema sp. and proposal of Natronospirillaceae fam. nov. and Saccharospirillaceae fam. nov.</title>
        <authorList>
            <person name="Kevbrin V."/>
            <person name="Boltyanskaya Y."/>
            <person name="Koziaeva V."/>
            <person name="Grouzdev D.S."/>
            <person name="Park M."/>
            <person name="Cho J."/>
        </authorList>
    </citation>
    <scope>NUCLEOTIDE SEQUENCE [LARGE SCALE GENOMIC DNA]</scope>
    <source>
        <strain evidence="4 5">G-116</strain>
    </source>
</reference>
<dbReference type="Gene3D" id="3.60.110.10">
    <property type="entry name" value="Carbon-nitrogen hydrolase"/>
    <property type="match status" value="1"/>
</dbReference>
<dbReference type="AlphaFoldDB" id="A0A4Z0WJK5"/>
<dbReference type="InterPro" id="IPR003010">
    <property type="entry name" value="C-N_Hydrolase"/>
</dbReference>
<dbReference type="Proteomes" id="UP000297475">
    <property type="component" value="Unassembled WGS sequence"/>
</dbReference>
<dbReference type="PROSITE" id="PS01227">
    <property type="entry name" value="UPF0012"/>
    <property type="match status" value="1"/>
</dbReference>
<keyword evidence="2 4" id="KW-0378">Hydrolase</keyword>
<dbReference type="OrthoDB" id="9811121at2"/>
<dbReference type="Pfam" id="PF00795">
    <property type="entry name" value="CN_hydrolase"/>
    <property type="match status" value="1"/>
</dbReference>
<keyword evidence="5" id="KW-1185">Reference proteome</keyword>
<gene>
    <name evidence="4" type="ORF">E4656_02500</name>
</gene>
<comment type="caution">
    <text evidence="4">The sequence shown here is derived from an EMBL/GenBank/DDBJ whole genome shotgun (WGS) entry which is preliminary data.</text>
</comment>
<protein>
    <submittedName>
        <fullName evidence="4">Carbon-nitrogen hydrolase family protein</fullName>
    </submittedName>
</protein>
<dbReference type="CDD" id="cd07572">
    <property type="entry name" value="nit"/>
    <property type="match status" value="1"/>
</dbReference>
<proteinExistence type="inferred from homology"/>
<sequence length="289" mass="31505">MPDKNASPTADQNPILGVAGVQMTSGGTVEDSLTQAEQAIEQAASVGARLVVLPENFATLGTGQSGPVAVEEAADGPRTLTRWAAAQARANGVWLVAGTIPVRQAGSGKSRARSMVFDPEGELVAQYDKIHLFDVDVGDAYGSYRESDYYEPGTDVVTWDIQADDGEPLRVGMSVCYDLRFPELYAALRRQGADLILVPSAFTHRTGQAHWGMLLRARAVEQGCYVLGVNQCGWHDSKRRTWGHSQLVDPWGDTRAALASEPDILVGQISREYLKRIRTQLPTHQHHRL</sequence>